<evidence type="ECO:0000256" key="1">
    <source>
        <dbReference type="PIRSR" id="PIRSR018249-1"/>
    </source>
</evidence>
<gene>
    <name evidence="3" type="ORF">CTB96_12735</name>
</gene>
<dbReference type="Proteomes" id="UP000246722">
    <property type="component" value="Unassembled WGS sequence"/>
</dbReference>
<evidence type="ECO:0008006" key="5">
    <source>
        <dbReference type="Google" id="ProtNLM"/>
    </source>
</evidence>
<dbReference type="InterPro" id="IPR016718">
    <property type="entry name" value="rRNA_m1G-MeTrfase_A_prd"/>
</dbReference>
<dbReference type="EMBL" id="QHLY01000012">
    <property type="protein sequence ID" value="PXA67576.1"/>
    <property type="molecule type" value="Genomic_DNA"/>
</dbReference>
<dbReference type="GO" id="GO:0008168">
    <property type="term" value="F:methyltransferase activity"/>
    <property type="evidence" value="ECO:0007669"/>
    <property type="project" value="InterPro"/>
</dbReference>
<dbReference type="Gene3D" id="3.40.50.150">
    <property type="entry name" value="Vaccinia Virus protein VP39"/>
    <property type="match status" value="1"/>
</dbReference>
<dbReference type="GO" id="GO:0046872">
    <property type="term" value="F:metal ion binding"/>
    <property type="evidence" value="ECO:0007669"/>
    <property type="project" value="UniProtKB-KW"/>
</dbReference>
<reference evidence="3 4" key="1">
    <citation type="submission" date="2018-05" db="EMBL/GenBank/DDBJ databases">
        <title>Genetic diversity of glacier-inhabiting Cryobacterium bacteria in China and description of Cryobacterium mengkeensis sp. nov. and Arthrobacter glacialis sp. nov.</title>
        <authorList>
            <person name="Liu Q."/>
            <person name="Xin Y.-H."/>
        </authorList>
    </citation>
    <scope>NUCLEOTIDE SEQUENCE [LARGE SCALE GENOMIC DNA]</scope>
    <source>
        <strain evidence="3 4">SK-1</strain>
    </source>
</reference>
<dbReference type="PIRSF" id="PIRSF018249">
    <property type="entry name" value="MyrA_prd"/>
    <property type="match status" value="1"/>
</dbReference>
<feature type="binding site" evidence="2">
    <location>
        <begin position="83"/>
        <end position="84"/>
    </location>
    <ligand>
        <name>S-adenosyl-L-methionine</name>
        <dbReference type="ChEBI" id="CHEBI:59789"/>
    </ligand>
</feature>
<name>A0A317ZMB6_9MICO</name>
<evidence type="ECO:0000256" key="2">
    <source>
        <dbReference type="PIRSR" id="PIRSR018249-2"/>
    </source>
</evidence>
<feature type="binding site" evidence="2">
    <location>
        <position position="57"/>
    </location>
    <ligand>
        <name>S-adenosyl-L-methionine</name>
        <dbReference type="ChEBI" id="CHEBI:59789"/>
    </ligand>
</feature>
<feature type="binding site" evidence="2">
    <location>
        <position position="189"/>
    </location>
    <ligand>
        <name>S-adenosyl-L-methionine</name>
        <dbReference type="ChEBI" id="CHEBI:59789"/>
    </ligand>
</feature>
<accession>A0A317ZMB6</accession>
<dbReference type="SUPFAM" id="SSF53335">
    <property type="entry name" value="S-adenosyl-L-methionine-dependent methyltransferases"/>
    <property type="match status" value="1"/>
</dbReference>
<feature type="binding site" evidence="1">
    <location>
        <position position="18"/>
    </location>
    <ligand>
        <name>Zn(2+)</name>
        <dbReference type="ChEBI" id="CHEBI:29105"/>
    </ligand>
</feature>
<comment type="caution">
    <text evidence="3">The sequence shown here is derived from an EMBL/GenBank/DDBJ whole genome shotgun (WGS) entry which is preliminary data.</text>
</comment>
<evidence type="ECO:0000313" key="4">
    <source>
        <dbReference type="Proteomes" id="UP000246722"/>
    </source>
</evidence>
<organism evidence="3 4">
    <name type="scientific">Cryobacterium arcticum</name>
    <dbReference type="NCBI Taxonomy" id="670052"/>
    <lineage>
        <taxon>Bacteria</taxon>
        <taxon>Bacillati</taxon>
        <taxon>Actinomycetota</taxon>
        <taxon>Actinomycetes</taxon>
        <taxon>Micrococcales</taxon>
        <taxon>Microbacteriaceae</taxon>
        <taxon>Cryobacterium</taxon>
    </lineage>
</organism>
<keyword evidence="2" id="KW-0949">S-adenosyl-L-methionine</keyword>
<dbReference type="RefSeq" id="WP_110127258.1">
    <property type="nucleotide sequence ID" value="NZ_QHLY01000012.1"/>
</dbReference>
<sequence>MTALSPADTTVLACANGHRFDVNRRGFASLIVGSRKLIGDSAAMLDAREAFLARGWYDGLRAALGRLVAAEAATSVIDIGCGTGYYLRGVLRTLAETQAAPTSQPDEPGLRALAVDLSSAAVARTVRAGASLSAASTVGLVADVWSPLPIRDGAAGIVINVFAPRNPAEFHRILNPDGFLAVVVPHPTHLQELRAAGLALDVHGNKTADLVSSLDGLFVLESSEDLSSVLPLTPVDVAALIGMGPSSHHHAADAAEDHDEQRTDVTVAFRLLGFRRITA</sequence>
<keyword evidence="1" id="KW-0479">Metal-binding</keyword>
<dbReference type="CDD" id="cd02440">
    <property type="entry name" value="AdoMet_MTases"/>
    <property type="match status" value="1"/>
</dbReference>
<protein>
    <recommendedName>
        <fullName evidence="5">SAM-dependent methyltransferase</fullName>
    </recommendedName>
</protein>
<evidence type="ECO:0000313" key="3">
    <source>
        <dbReference type="EMBL" id="PXA67576.1"/>
    </source>
</evidence>
<proteinExistence type="predicted"/>
<keyword evidence="1" id="KW-0862">Zinc</keyword>
<feature type="binding site" evidence="1">
    <location>
        <position position="14"/>
    </location>
    <ligand>
        <name>Zn(2+)</name>
        <dbReference type="ChEBI" id="CHEBI:29105"/>
    </ligand>
</feature>
<dbReference type="InterPro" id="IPR029063">
    <property type="entry name" value="SAM-dependent_MTases_sf"/>
</dbReference>
<dbReference type="OrthoDB" id="108476at2"/>
<dbReference type="AlphaFoldDB" id="A0A317ZMB6"/>
<keyword evidence="4" id="KW-1185">Reference proteome</keyword>